<dbReference type="GO" id="GO:0070006">
    <property type="term" value="F:metalloaminopeptidase activity"/>
    <property type="evidence" value="ECO:0007669"/>
    <property type="project" value="InterPro"/>
</dbReference>
<dbReference type="InterPro" id="IPR000819">
    <property type="entry name" value="Peptidase_M17_C"/>
</dbReference>
<comment type="similarity">
    <text evidence="2">Belongs to the peptidase M17 family.</text>
</comment>
<dbReference type="CDD" id="cd00433">
    <property type="entry name" value="Peptidase_M17"/>
    <property type="match status" value="1"/>
</dbReference>
<dbReference type="EC" id="3.4.11.1" evidence="3"/>
<dbReference type="InterPro" id="IPR023042">
    <property type="entry name" value="Peptidase_M17_leu_NH2_pept"/>
</dbReference>
<dbReference type="InterPro" id="IPR011356">
    <property type="entry name" value="Leucine_aapep/pepB"/>
</dbReference>
<evidence type="ECO:0000313" key="9">
    <source>
        <dbReference type="Proteomes" id="UP000521872"/>
    </source>
</evidence>
<evidence type="ECO:0000259" key="7">
    <source>
        <dbReference type="PROSITE" id="PS00631"/>
    </source>
</evidence>
<organism evidence="8 9">
    <name type="scientific">Agrocybe pediades</name>
    <dbReference type="NCBI Taxonomy" id="84607"/>
    <lineage>
        <taxon>Eukaryota</taxon>
        <taxon>Fungi</taxon>
        <taxon>Dikarya</taxon>
        <taxon>Basidiomycota</taxon>
        <taxon>Agaricomycotina</taxon>
        <taxon>Agaricomycetes</taxon>
        <taxon>Agaricomycetidae</taxon>
        <taxon>Agaricales</taxon>
        <taxon>Agaricineae</taxon>
        <taxon>Strophariaceae</taxon>
        <taxon>Agrocybe</taxon>
    </lineage>
</organism>
<dbReference type="Gene3D" id="3.40.630.10">
    <property type="entry name" value="Zn peptidases"/>
    <property type="match status" value="1"/>
</dbReference>
<sequence>MFARCQNSLLSQARSAALLSTTRNMSSKSYVLPYDHQTSSSVVEGADPASLWSLTPRGDKPPKAGTTRVFYNTPKDATTVVTSLGGDFAKKPANTKRELVRKAVASAVKDLKSHEGVKVVKVDASVDPHAAAVAAHLAQYKFTLKTSPISAFDPRLKEPIPEKLSFAPLEESKDWDRGVIYGQSQNLARTLMELPANMMTPTAFCERVKQEFEGIPNVEIIVRDEVWAAEKGMNVFLSVTHGTSEPAKFLEIHYKGAANKDERPLAFVGKGITFDSGGISLKPGAGMKLMRGDMGGAATVVASALAIAKLQLPINLVVSTPLTENMPGPSATKPGDIIYAMNGKSVEVDNTDAEGRLVLSDAIYYTATEYKPHTLIDVATLTGAVVIALGEVYSGVYSTSDELWDQIHQAGEIEHDRFWRMPLDEEYGPQIYSSNADLQNTGGRPAGSATAALFLKAFAEGIEPKDGESEPNMKWAHVDIAGSMEATRASPYQAIGMTGRPVRALVEYVRRLSNAA</sequence>
<evidence type="ECO:0000256" key="2">
    <source>
        <dbReference type="ARBA" id="ARBA00009528"/>
    </source>
</evidence>
<dbReference type="GO" id="GO:0030145">
    <property type="term" value="F:manganese ion binding"/>
    <property type="evidence" value="ECO:0007669"/>
    <property type="project" value="InterPro"/>
</dbReference>
<dbReference type="InterPro" id="IPR043472">
    <property type="entry name" value="Macro_dom-like"/>
</dbReference>
<evidence type="ECO:0000256" key="1">
    <source>
        <dbReference type="ARBA" id="ARBA00000135"/>
    </source>
</evidence>
<dbReference type="SUPFAM" id="SSF53187">
    <property type="entry name" value="Zn-dependent exopeptidases"/>
    <property type="match status" value="1"/>
</dbReference>
<dbReference type="HAMAP" id="MF_00181">
    <property type="entry name" value="Cytosol_peptidase_M17"/>
    <property type="match status" value="1"/>
</dbReference>
<dbReference type="GO" id="GO:0006508">
    <property type="term" value="P:proteolysis"/>
    <property type="evidence" value="ECO:0007669"/>
    <property type="project" value="UniProtKB-KW"/>
</dbReference>
<evidence type="ECO:0000313" key="8">
    <source>
        <dbReference type="EMBL" id="KAF4611609.1"/>
    </source>
</evidence>
<keyword evidence="9" id="KW-1185">Reference proteome</keyword>
<comment type="caution">
    <text evidence="8">The sequence shown here is derived from an EMBL/GenBank/DDBJ whole genome shotgun (WGS) entry which is preliminary data.</text>
</comment>
<protein>
    <recommendedName>
        <fullName evidence="3">leucyl aminopeptidase</fullName>
        <ecNumber evidence="3">3.4.11.1</ecNumber>
    </recommendedName>
</protein>
<comment type="catalytic activity">
    <reaction evidence="1">
        <text>Release of an N-terminal amino acid, Xaa-|-Yaa-, in which Xaa is preferably Leu, but may be other amino acids including Pro although not Arg or Lys, and Yaa may be Pro. Amino acid amides and methyl esters are also readily hydrolyzed, but rates on arylamides are exceedingly low.</text>
        <dbReference type="EC" id="3.4.11.1"/>
    </reaction>
</comment>
<dbReference type="Gene3D" id="3.40.220.10">
    <property type="entry name" value="Leucine Aminopeptidase, subunit E, domain 1"/>
    <property type="match status" value="1"/>
</dbReference>
<keyword evidence="6" id="KW-0378">Hydrolase</keyword>
<dbReference type="PRINTS" id="PR00481">
    <property type="entry name" value="LAMNOPPTDASE"/>
</dbReference>
<evidence type="ECO:0000256" key="6">
    <source>
        <dbReference type="ARBA" id="ARBA00022801"/>
    </source>
</evidence>
<keyword evidence="4" id="KW-0031">Aminopeptidase</keyword>
<keyword evidence="5" id="KW-0645">Protease</keyword>
<dbReference type="AlphaFoldDB" id="A0A8H4VKW3"/>
<dbReference type="Pfam" id="PF00883">
    <property type="entry name" value="Peptidase_M17"/>
    <property type="match status" value="1"/>
</dbReference>
<feature type="domain" description="Cytosol aminopeptidase" evidence="7">
    <location>
        <begin position="350"/>
        <end position="357"/>
    </location>
</feature>
<accession>A0A8H4VKW3</accession>
<dbReference type="PROSITE" id="PS00631">
    <property type="entry name" value="CYTOSOL_AP"/>
    <property type="match status" value="1"/>
</dbReference>
<dbReference type="Proteomes" id="UP000521872">
    <property type="component" value="Unassembled WGS sequence"/>
</dbReference>
<evidence type="ECO:0000256" key="5">
    <source>
        <dbReference type="ARBA" id="ARBA00022670"/>
    </source>
</evidence>
<dbReference type="GO" id="GO:0005737">
    <property type="term" value="C:cytoplasm"/>
    <property type="evidence" value="ECO:0007669"/>
    <property type="project" value="InterPro"/>
</dbReference>
<proteinExistence type="inferred from homology"/>
<evidence type="ECO:0000256" key="4">
    <source>
        <dbReference type="ARBA" id="ARBA00022438"/>
    </source>
</evidence>
<dbReference type="EMBL" id="JAACJL010000057">
    <property type="protein sequence ID" value="KAF4611609.1"/>
    <property type="molecule type" value="Genomic_DNA"/>
</dbReference>
<dbReference type="PANTHER" id="PTHR11963:SF23">
    <property type="entry name" value="CYTOSOL AMINOPEPTIDASE"/>
    <property type="match status" value="1"/>
</dbReference>
<reference evidence="8 9" key="1">
    <citation type="submission" date="2019-12" db="EMBL/GenBank/DDBJ databases">
        <authorList>
            <person name="Floudas D."/>
            <person name="Bentzer J."/>
            <person name="Ahren D."/>
            <person name="Johansson T."/>
            <person name="Persson P."/>
            <person name="Tunlid A."/>
        </authorList>
    </citation>
    <scope>NUCLEOTIDE SEQUENCE [LARGE SCALE GENOMIC DNA]</scope>
    <source>
        <strain evidence="8 9">CBS 102.39</strain>
    </source>
</reference>
<name>A0A8H4VKW3_9AGAR</name>
<dbReference type="PANTHER" id="PTHR11963">
    <property type="entry name" value="LEUCINE AMINOPEPTIDASE-RELATED"/>
    <property type="match status" value="1"/>
</dbReference>
<evidence type="ECO:0000256" key="3">
    <source>
        <dbReference type="ARBA" id="ARBA00012565"/>
    </source>
</evidence>
<dbReference type="SUPFAM" id="SSF52949">
    <property type="entry name" value="Macro domain-like"/>
    <property type="match status" value="1"/>
</dbReference>
<gene>
    <name evidence="8" type="ORF">D9613_004518</name>
</gene>